<dbReference type="GO" id="GO:0003712">
    <property type="term" value="F:transcription coregulator activity"/>
    <property type="evidence" value="ECO:0007669"/>
    <property type="project" value="TreeGrafter"/>
</dbReference>
<accession>A0A8X8Z442</accession>
<keyword evidence="4" id="KW-0805">Transcription regulation</keyword>
<feature type="compositionally biased region" description="Polar residues" evidence="8">
    <location>
        <begin position="34"/>
        <end position="51"/>
    </location>
</feature>
<dbReference type="InterPro" id="IPR038291">
    <property type="entry name" value="SAP30_C_sf"/>
</dbReference>
<keyword evidence="6" id="KW-0539">Nucleus</keyword>
<feature type="region of interest" description="Disordered" evidence="8">
    <location>
        <begin position="166"/>
        <end position="202"/>
    </location>
</feature>
<keyword evidence="7" id="KW-0119">Carbohydrate metabolism</keyword>
<evidence type="ECO:0000313" key="11">
    <source>
        <dbReference type="Proteomes" id="UP000298416"/>
    </source>
</evidence>
<dbReference type="Pfam" id="PF05691">
    <property type="entry name" value="Raffinose_syn"/>
    <property type="match status" value="1"/>
</dbReference>
<dbReference type="Proteomes" id="UP000298416">
    <property type="component" value="Unassembled WGS sequence"/>
</dbReference>
<comment type="similarity">
    <text evidence="2">Belongs to the SAP30 family.</text>
</comment>
<evidence type="ECO:0000256" key="1">
    <source>
        <dbReference type="ARBA" id="ARBA00004123"/>
    </source>
</evidence>
<dbReference type="PANTHER" id="PTHR13286:SF8">
    <property type="entry name" value="OS04G0166600 PROTEIN"/>
    <property type="match status" value="1"/>
</dbReference>
<sequence>MEAVSNLETRLDNTDRFVEVLRPPARPQPDPDPSYNQSHYSGGATNTHLSQGRTSMSNGLITSCLCPNTRPILALIRAVLERLVPLRCRNHCHIQLQTLRTTCHVRRLPIYLRANSFPLQASIRTVLERLAPLQCRSHHFTQLETRSKEAIDCDAANSDTENVSNLVIGLPNDNHGNEENRDGSPEDQRVSSSEEISPPSDPDRIVTLLTMPLLVAAFLSVMKGDSRVVLQGDARDELEICLESCDPSVQKCVGMHLMYVAVVNQVSIGVAFTPTDVVKIFNSSGEVLQLSFESKGVGHIELRLRGCGTLGAYSSLRPQRITRGRVKELKFCYEDSLELLPHDLHISEAETNGDVRLFGLVQNKVQNIGLVYIMLRNGALKEKKSHGIICIFLIVTTVIKRGIVMICSIFLLLIRILAMESSPSWVSSPSRDEELLSGLPRHTKVTITGNNRTRKDLVGLEGVVTKAGGIGGWHWLELNNGEEVKLQRNALTVLEPPTGDEEDNEYDFDDSASGSAERFSQVFMQKLLIFSYIAFQGVDLAKLSSESLRIYCQRFNLVDIASNPTKEQLSNAAQQHFMVQKVDGDEKQIIVEFSKAVKRFELEKNEKTRE</sequence>
<dbReference type="InterPro" id="IPR025718">
    <property type="entry name" value="SAP30_Sin3-bd"/>
</dbReference>
<dbReference type="Gene3D" id="6.10.160.20">
    <property type="match status" value="1"/>
</dbReference>
<evidence type="ECO:0000256" key="7">
    <source>
        <dbReference type="ARBA" id="ARBA00023277"/>
    </source>
</evidence>
<comment type="caution">
    <text evidence="10">The sequence shown here is derived from an EMBL/GenBank/DDBJ whole genome shotgun (WGS) entry which is preliminary data.</text>
</comment>
<organism evidence="10">
    <name type="scientific">Salvia splendens</name>
    <name type="common">Scarlet sage</name>
    <dbReference type="NCBI Taxonomy" id="180675"/>
    <lineage>
        <taxon>Eukaryota</taxon>
        <taxon>Viridiplantae</taxon>
        <taxon>Streptophyta</taxon>
        <taxon>Embryophyta</taxon>
        <taxon>Tracheophyta</taxon>
        <taxon>Spermatophyta</taxon>
        <taxon>Magnoliopsida</taxon>
        <taxon>eudicotyledons</taxon>
        <taxon>Gunneridae</taxon>
        <taxon>Pentapetalae</taxon>
        <taxon>asterids</taxon>
        <taxon>lamiids</taxon>
        <taxon>Lamiales</taxon>
        <taxon>Lamiaceae</taxon>
        <taxon>Nepetoideae</taxon>
        <taxon>Mentheae</taxon>
        <taxon>Salviinae</taxon>
        <taxon>Salvia</taxon>
        <taxon>Salvia subgen. Calosphace</taxon>
        <taxon>core Calosphace</taxon>
    </lineage>
</organism>
<reference evidence="10" key="1">
    <citation type="submission" date="2018-01" db="EMBL/GenBank/DDBJ databases">
        <authorList>
            <person name="Mao J.F."/>
        </authorList>
    </citation>
    <scope>NUCLEOTIDE SEQUENCE</scope>
    <source>
        <strain evidence="10">Huo1</strain>
        <tissue evidence="10">Leaf</tissue>
    </source>
</reference>
<evidence type="ECO:0000259" key="9">
    <source>
        <dbReference type="Pfam" id="PF13867"/>
    </source>
</evidence>
<dbReference type="GO" id="GO:0006355">
    <property type="term" value="P:regulation of DNA-templated transcription"/>
    <property type="evidence" value="ECO:0007669"/>
    <property type="project" value="TreeGrafter"/>
</dbReference>
<reference evidence="10" key="2">
    <citation type="submission" date="2020-08" db="EMBL/GenBank/DDBJ databases">
        <title>Plant Genome Project.</title>
        <authorList>
            <person name="Zhang R.-G."/>
        </authorList>
    </citation>
    <scope>NUCLEOTIDE SEQUENCE</scope>
    <source>
        <strain evidence="10">Huo1</strain>
        <tissue evidence="10">Leaf</tissue>
    </source>
</reference>
<evidence type="ECO:0000256" key="6">
    <source>
        <dbReference type="ARBA" id="ARBA00023242"/>
    </source>
</evidence>
<keyword evidence="3" id="KW-0678">Repressor</keyword>
<evidence type="ECO:0000313" key="10">
    <source>
        <dbReference type="EMBL" id="KAG6391106.1"/>
    </source>
</evidence>
<dbReference type="InterPro" id="IPR008811">
    <property type="entry name" value="Glycosyl_hydrolases_36"/>
</dbReference>
<dbReference type="GO" id="GO:0000118">
    <property type="term" value="C:histone deacetylase complex"/>
    <property type="evidence" value="ECO:0007669"/>
    <property type="project" value="TreeGrafter"/>
</dbReference>
<comment type="subcellular location">
    <subcellularLocation>
        <location evidence="1">Nucleus</location>
    </subcellularLocation>
</comment>
<keyword evidence="11" id="KW-1185">Reference proteome</keyword>
<evidence type="ECO:0000256" key="2">
    <source>
        <dbReference type="ARBA" id="ARBA00006283"/>
    </source>
</evidence>
<dbReference type="EMBL" id="PNBA02000019">
    <property type="protein sequence ID" value="KAG6391106.1"/>
    <property type="molecule type" value="Genomic_DNA"/>
</dbReference>
<dbReference type="Pfam" id="PF13867">
    <property type="entry name" value="SAP30_Sin3_bdg"/>
    <property type="match status" value="1"/>
</dbReference>
<dbReference type="AlphaFoldDB" id="A0A8X8Z442"/>
<dbReference type="PANTHER" id="PTHR13286">
    <property type="entry name" value="SAP30"/>
    <property type="match status" value="1"/>
</dbReference>
<evidence type="ECO:0000256" key="3">
    <source>
        <dbReference type="ARBA" id="ARBA00022491"/>
    </source>
</evidence>
<feature type="compositionally biased region" description="Basic and acidic residues" evidence="8">
    <location>
        <begin position="175"/>
        <end position="189"/>
    </location>
</feature>
<keyword evidence="5" id="KW-0804">Transcription</keyword>
<proteinExistence type="inferred from homology"/>
<protein>
    <recommendedName>
        <fullName evidence="9">Histone deacetylase complex subunit SAP30 Sin3 binding domain-containing protein</fullName>
    </recommendedName>
</protein>
<gene>
    <name evidence="10" type="ORF">SASPL_148855</name>
</gene>
<feature type="domain" description="Histone deacetylase complex subunit SAP30 Sin3 binding" evidence="9">
    <location>
        <begin position="544"/>
        <end position="598"/>
    </location>
</feature>
<evidence type="ECO:0000256" key="5">
    <source>
        <dbReference type="ARBA" id="ARBA00023163"/>
    </source>
</evidence>
<feature type="region of interest" description="Disordered" evidence="8">
    <location>
        <begin position="22"/>
        <end position="51"/>
    </location>
</feature>
<evidence type="ECO:0000256" key="4">
    <source>
        <dbReference type="ARBA" id="ARBA00023015"/>
    </source>
</evidence>
<name>A0A8X8Z442_SALSN</name>
<dbReference type="InterPro" id="IPR024145">
    <property type="entry name" value="His_deAcase_SAP30/SAP30L"/>
</dbReference>
<evidence type="ECO:0000256" key="8">
    <source>
        <dbReference type="SAM" id="MobiDB-lite"/>
    </source>
</evidence>